<comment type="caution">
    <text evidence="1">The sequence shown here is derived from an EMBL/GenBank/DDBJ whole genome shotgun (WGS) entry which is preliminary data.</text>
</comment>
<keyword evidence="2" id="KW-1185">Reference proteome</keyword>
<dbReference type="EMBL" id="WEIO01000001">
    <property type="protein sequence ID" value="KAB7709029.1"/>
    <property type="molecule type" value="Genomic_DNA"/>
</dbReference>
<gene>
    <name evidence="1" type="ORF">F9802_02550</name>
</gene>
<name>A0A6I1FJY7_9BACI</name>
<proteinExistence type="predicted"/>
<evidence type="ECO:0000313" key="2">
    <source>
        <dbReference type="Proteomes" id="UP000429595"/>
    </source>
</evidence>
<organism evidence="1 2">
    <name type="scientific">Bacillus aerolatus</name>
    <dbReference type="NCBI Taxonomy" id="2653354"/>
    <lineage>
        <taxon>Bacteria</taxon>
        <taxon>Bacillati</taxon>
        <taxon>Bacillota</taxon>
        <taxon>Bacilli</taxon>
        <taxon>Bacillales</taxon>
        <taxon>Bacillaceae</taxon>
        <taxon>Bacillus</taxon>
    </lineage>
</organism>
<reference evidence="1 2" key="1">
    <citation type="submission" date="2019-10" db="EMBL/GenBank/DDBJ databases">
        <title>Bacillus aerolatum sp. nov., isolated from bioaerosol of sport playgrounds.</title>
        <authorList>
            <person name="Chen P."/>
            <person name="Zhang G."/>
        </authorList>
    </citation>
    <scope>NUCLEOTIDE SEQUENCE [LARGE SCALE GENOMIC DNA]</scope>
    <source>
        <strain evidence="1 2">CX253</strain>
    </source>
</reference>
<evidence type="ECO:0000313" key="1">
    <source>
        <dbReference type="EMBL" id="KAB7709029.1"/>
    </source>
</evidence>
<dbReference type="AlphaFoldDB" id="A0A6I1FJY7"/>
<dbReference type="RefSeq" id="WP_152149555.1">
    <property type="nucleotide sequence ID" value="NZ_WEIO01000001.1"/>
</dbReference>
<protein>
    <submittedName>
        <fullName evidence="1">Uncharacterized protein</fullName>
    </submittedName>
</protein>
<sequence length="74" mass="8698">MKDYTNGEWQVKDLLVMDIYRGSRPSRTTSVLIETGEGDMTLFFEDFLIYEGEKYRFTYLNATNTVIKVEKITD</sequence>
<dbReference type="Proteomes" id="UP000429595">
    <property type="component" value="Unassembled WGS sequence"/>
</dbReference>
<accession>A0A6I1FJY7</accession>